<dbReference type="AlphaFoldDB" id="A0A0D8Y7R8"/>
<reference evidence="2 3" key="1">
    <citation type="submission" date="2013-11" db="EMBL/GenBank/DDBJ databases">
        <title>Draft genome of the bovine lungworm Dictyocaulus viviparus.</title>
        <authorList>
            <person name="Mitreva M."/>
        </authorList>
    </citation>
    <scope>NUCLEOTIDE SEQUENCE [LARGE SCALE GENOMIC DNA]</scope>
    <source>
        <strain evidence="2 3">HannoverDv2000</strain>
    </source>
</reference>
<dbReference type="EMBL" id="KN716168">
    <property type="protein sequence ID" value="KJH52222.1"/>
    <property type="molecule type" value="Genomic_DNA"/>
</dbReference>
<dbReference type="OrthoDB" id="5875358at2759"/>
<protein>
    <submittedName>
        <fullName evidence="2">Uncharacterized protein</fullName>
    </submittedName>
</protein>
<feature type="compositionally biased region" description="Basic and acidic residues" evidence="1">
    <location>
        <begin position="145"/>
        <end position="173"/>
    </location>
</feature>
<dbReference type="Proteomes" id="UP000053766">
    <property type="component" value="Unassembled WGS sequence"/>
</dbReference>
<feature type="compositionally biased region" description="Polar residues" evidence="1">
    <location>
        <begin position="30"/>
        <end position="55"/>
    </location>
</feature>
<dbReference type="STRING" id="29172.A0A0D8Y7R8"/>
<reference evidence="3" key="2">
    <citation type="journal article" date="2016" name="Sci. Rep.">
        <title>Dictyocaulus viviparus genome, variome and transcriptome elucidate lungworm biology and support future intervention.</title>
        <authorList>
            <person name="McNulty S.N."/>
            <person name="Strube C."/>
            <person name="Rosa B.A."/>
            <person name="Martin J.C."/>
            <person name="Tyagi R."/>
            <person name="Choi Y.J."/>
            <person name="Wang Q."/>
            <person name="Hallsworth Pepin K."/>
            <person name="Zhang X."/>
            <person name="Ozersky P."/>
            <person name="Wilson R.K."/>
            <person name="Sternberg P.W."/>
            <person name="Gasser R.B."/>
            <person name="Mitreva M."/>
        </authorList>
    </citation>
    <scope>NUCLEOTIDE SEQUENCE [LARGE SCALE GENOMIC DNA]</scope>
    <source>
        <strain evidence="3">HannoverDv2000</strain>
    </source>
</reference>
<feature type="compositionally biased region" description="Polar residues" evidence="1">
    <location>
        <begin position="120"/>
        <end position="141"/>
    </location>
</feature>
<name>A0A0D8Y7R8_DICVI</name>
<proteinExistence type="predicted"/>
<evidence type="ECO:0000313" key="2">
    <source>
        <dbReference type="EMBL" id="KJH52222.1"/>
    </source>
</evidence>
<keyword evidence="3" id="KW-1185">Reference proteome</keyword>
<evidence type="ECO:0000256" key="1">
    <source>
        <dbReference type="SAM" id="MobiDB-lite"/>
    </source>
</evidence>
<sequence length="322" mass="35024">MYVQGGVAVASPAVVLTRSGSTIGGEPDRSNSLPLPPHQQSSISTQGTTYTAPSSSRHHDEAALPQNLFDELPAEEQSPPSPPKQRGVDKDGSFTPVQPEPPHLSDHTGRPPSQEAPQDPQCSSTSAGSTESQIVVPTDPTQGMDKSEMVRKSAIKDGEESDSATDKKPSDIHENTREQVKILVFRTVYSSYQPYNTIYSCLFSNISILQISSLPTDPPITNKSVSSNQNETQKRSERLELQGNQSHDISAHVQSMSCAQRERSESSLINNTLNVFQNARSSTDEELWFDVGIIKGTSCLVTHYFLHGDQSLESTYGVGLLV</sequence>
<feature type="region of interest" description="Disordered" evidence="1">
    <location>
        <begin position="1"/>
        <end position="173"/>
    </location>
</feature>
<organism evidence="2 3">
    <name type="scientific">Dictyocaulus viviparus</name>
    <name type="common">Bovine lungworm</name>
    <dbReference type="NCBI Taxonomy" id="29172"/>
    <lineage>
        <taxon>Eukaryota</taxon>
        <taxon>Metazoa</taxon>
        <taxon>Ecdysozoa</taxon>
        <taxon>Nematoda</taxon>
        <taxon>Chromadorea</taxon>
        <taxon>Rhabditida</taxon>
        <taxon>Rhabditina</taxon>
        <taxon>Rhabditomorpha</taxon>
        <taxon>Strongyloidea</taxon>
        <taxon>Metastrongylidae</taxon>
        <taxon>Dictyocaulus</taxon>
    </lineage>
</organism>
<evidence type="ECO:0000313" key="3">
    <source>
        <dbReference type="Proteomes" id="UP000053766"/>
    </source>
</evidence>
<accession>A0A0D8Y7R8</accession>
<gene>
    <name evidence="2" type="ORF">DICVIV_01550</name>
</gene>